<dbReference type="InterPro" id="IPR008681">
    <property type="entry name" value="Neg-reg_MecA"/>
</dbReference>
<evidence type="ECO:0000256" key="1">
    <source>
        <dbReference type="ARBA" id="ARBA00005397"/>
    </source>
</evidence>
<keyword evidence="3" id="KW-1185">Reference proteome</keyword>
<comment type="similarity">
    <text evidence="1">Belongs to the MecA family.</text>
</comment>
<dbReference type="InterPro" id="IPR038471">
    <property type="entry name" value="MecA_C_sf"/>
</dbReference>
<sequence length="234" mass="26409">MKIEKISDTQIRVTLNHSDLQNRDIKIGELAYGSTKAQALFRDMMAQAYEDFGFEAENVPLMIEAVPLSTDSIMIVVTKVEDPTQIEQKLEIIGERPTHRTFKDSIAKNLAELEMMASSSTSTTAPSTKQPLHPTKLAPAALMYAFRNLDDVSAVSHHINHLYFGETSLYKYQNRYYVILKENNNNNGNIEFVKSLLDEFGEPGNFSDLNEMFLKEHGKAIIESNALDVLANYL</sequence>
<dbReference type="Gene3D" id="3.30.70.1950">
    <property type="match status" value="1"/>
</dbReference>
<organism evidence="2 3">
    <name type="scientific">Holtiella tumoricola</name>
    <dbReference type="NCBI Taxonomy" id="3018743"/>
    <lineage>
        <taxon>Bacteria</taxon>
        <taxon>Bacillati</taxon>
        <taxon>Bacillota</taxon>
        <taxon>Clostridia</taxon>
        <taxon>Lachnospirales</taxon>
        <taxon>Cellulosilyticaceae</taxon>
        <taxon>Holtiella</taxon>
    </lineage>
</organism>
<evidence type="ECO:0000313" key="3">
    <source>
        <dbReference type="Proteomes" id="UP001169242"/>
    </source>
</evidence>
<name>A0AA42J222_9FIRM</name>
<proteinExistence type="inferred from homology"/>
<evidence type="ECO:0000313" key="2">
    <source>
        <dbReference type="EMBL" id="MDA3732751.1"/>
    </source>
</evidence>
<accession>A0AA42J222</accession>
<dbReference type="EMBL" id="JAQIFT010000054">
    <property type="protein sequence ID" value="MDA3732751.1"/>
    <property type="molecule type" value="Genomic_DNA"/>
</dbReference>
<dbReference type="RefSeq" id="WP_271012763.1">
    <property type="nucleotide sequence ID" value="NZ_JAQIFT010000054.1"/>
</dbReference>
<reference evidence="2" key="1">
    <citation type="journal article" date="2023" name="Int. J. Syst. Evol. Microbiol.">
        <title>&lt;i&gt;Holtiella tumoricola&lt;/i&gt; gen. nov. sp. nov., isolated from a human clinical sample.</title>
        <authorList>
            <person name="Allen-Vercoe E."/>
            <person name="Daigneault M.C."/>
            <person name="Vancuren S.J."/>
            <person name="Cochrane K."/>
            <person name="O'Neal L.L."/>
            <person name="Sankaranarayanan K."/>
            <person name="Lawson P.A."/>
        </authorList>
    </citation>
    <scope>NUCLEOTIDE SEQUENCE</scope>
    <source>
        <strain evidence="2">CC70A</strain>
    </source>
</reference>
<dbReference type="PANTHER" id="PTHR39161:SF1">
    <property type="entry name" value="ADAPTER PROTEIN MECA 1"/>
    <property type="match status" value="1"/>
</dbReference>
<dbReference type="AlphaFoldDB" id="A0AA42J222"/>
<dbReference type="Proteomes" id="UP001169242">
    <property type="component" value="Unassembled WGS sequence"/>
</dbReference>
<protein>
    <submittedName>
        <fullName evidence="2">Adaptor protein MecA</fullName>
    </submittedName>
</protein>
<comment type="caution">
    <text evidence="2">The sequence shown here is derived from an EMBL/GenBank/DDBJ whole genome shotgun (WGS) entry which is preliminary data.</text>
</comment>
<gene>
    <name evidence="2" type="ORF">PBV87_14830</name>
</gene>
<dbReference type="Pfam" id="PF05389">
    <property type="entry name" value="MecA"/>
    <property type="match status" value="1"/>
</dbReference>
<dbReference type="PANTHER" id="PTHR39161">
    <property type="entry name" value="ADAPTER PROTEIN MECA"/>
    <property type="match status" value="1"/>
</dbReference>